<evidence type="ECO:0000313" key="2">
    <source>
        <dbReference type="Proteomes" id="UP000265520"/>
    </source>
</evidence>
<comment type="caution">
    <text evidence="1">The sequence shown here is derived from an EMBL/GenBank/DDBJ whole genome shotgun (WGS) entry which is preliminary data.</text>
</comment>
<reference evidence="1 2" key="1">
    <citation type="journal article" date="2018" name="Front. Plant Sci.">
        <title>Red Clover (Trifolium pratense) and Zigzag Clover (T. medium) - A Picture of Genomic Similarities and Differences.</title>
        <authorList>
            <person name="Dluhosova J."/>
            <person name="Istvanek J."/>
            <person name="Nedelnik J."/>
            <person name="Repkova J."/>
        </authorList>
    </citation>
    <scope>NUCLEOTIDE SEQUENCE [LARGE SCALE GENOMIC DNA]</scope>
    <source>
        <strain evidence="2">cv. 10/8</strain>
        <tissue evidence="1">Leaf</tissue>
    </source>
</reference>
<proteinExistence type="predicted"/>
<dbReference type="Proteomes" id="UP000265520">
    <property type="component" value="Unassembled WGS sequence"/>
</dbReference>
<evidence type="ECO:0000313" key="1">
    <source>
        <dbReference type="EMBL" id="MCI08162.1"/>
    </source>
</evidence>
<protein>
    <submittedName>
        <fullName evidence="1">Uncharacterized protein</fullName>
    </submittedName>
</protein>
<dbReference type="AlphaFoldDB" id="A0A392P8U6"/>
<organism evidence="1 2">
    <name type="scientific">Trifolium medium</name>
    <dbReference type="NCBI Taxonomy" id="97028"/>
    <lineage>
        <taxon>Eukaryota</taxon>
        <taxon>Viridiplantae</taxon>
        <taxon>Streptophyta</taxon>
        <taxon>Embryophyta</taxon>
        <taxon>Tracheophyta</taxon>
        <taxon>Spermatophyta</taxon>
        <taxon>Magnoliopsida</taxon>
        <taxon>eudicotyledons</taxon>
        <taxon>Gunneridae</taxon>
        <taxon>Pentapetalae</taxon>
        <taxon>rosids</taxon>
        <taxon>fabids</taxon>
        <taxon>Fabales</taxon>
        <taxon>Fabaceae</taxon>
        <taxon>Papilionoideae</taxon>
        <taxon>50 kb inversion clade</taxon>
        <taxon>NPAAA clade</taxon>
        <taxon>Hologalegina</taxon>
        <taxon>IRL clade</taxon>
        <taxon>Trifolieae</taxon>
        <taxon>Trifolium</taxon>
    </lineage>
</organism>
<dbReference type="EMBL" id="LXQA010067954">
    <property type="protein sequence ID" value="MCI08162.1"/>
    <property type="molecule type" value="Genomic_DNA"/>
</dbReference>
<name>A0A392P8U6_9FABA</name>
<sequence length="63" mass="7201">MMPLSPVKAFGDWQRWPVDDSGTVVAAENWQRTRGQDVNKLKLHCCCWLCALRVHVIHSYGCS</sequence>
<keyword evidence="2" id="KW-1185">Reference proteome</keyword>
<accession>A0A392P8U6</accession>